<sequence length="497" mass="56435">MSTREPQEGIHMNRMASLRIYGVRSRKQSDKAVDAEKGVTSKVASKVGAFIGAITVKDTLENQWLSLPYFKEEMILKSGGEELVSSPSYFWKLLLVPFEAKRALVVCFFGRSGYGDVNCSSNIVDLILRRNVFSNSFEDDVSETAKGQIEGYYDEDLNTVFLNIRNPVDFSYMTRSMEEFHEDVQNKELQLLSSSVSARDYLIIASDFDARVGLSDTLTQVLAKFVLEHRCENGQRMVNYALMNHLVVRYTIFQHEPSYLLTWHSNDGVQIGQNHSFGDREYTDVAILLHPEKAHTMLDEVATWADCIGFKVITGKTKFKGFPIKLSEIKDTYARAVLFASLLSHILVMVEPTANFDISTIMFLKTLDNIRSRAKDCVSEAIRSVYGLPRTWAANGRPCSPRLLFLFLRLPLSIEQLKQFSSTKFETSVRKLETSLADKIYRLFRKSRVITNVSANSLLALPSSKPFVHVYRGTLNLKNRTEFMLDLLSHLCGDKVL</sequence>
<comment type="similarity">
    <text evidence="1 4">Belongs to the SMG8 family.</text>
</comment>
<feature type="non-terminal residue" evidence="5">
    <location>
        <position position="1"/>
    </location>
</feature>
<protein>
    <recommendedName>
        <fullName evidence="3 4">Nonsense-mediated mRNA decay factor SMG8</fullName>
    </recommendedName>
</protein>
<reference evidence="5" key="1">
    <citation type="submission" date="2023-07" db="EMBL/GenBank/DDBJ databases">
        <title>Chromosome-level genome assembly of Artemia franciscana.</title>
        <authorList>
            <person name="Jo E."/>
        </authorList>
    </citation>
    <scope>NUCLEOTIDE SEQUENCE</scope>
    <source>
        <tissue evidence="5">Whole body</tissue>
    </source>
</reference>
<evidence type="ECO:0000256" key="3">
    <source>
        <dbReference type="ARBA" id="ARBA00029509"/>
    </source>
</evidence>
<dbReference type="Pfam" id="PF10220">
    <property type="entry name" value="Smg8_Smg9"/>
    <property type="match status" value="2"/>
</dbReference>
<keyword evidence="2 4" id="KW-0866">Nonsense-mediated mRNA decay</keyword>
<proteinExistence type="inferred from homology"/>
<evidence type="ECO:0000256" key="1">
    <source>
        <dbReference type="ARBA" id="ARBA00006443"/>
    </source>
</evidence>
<dbReference type="InterPro" id="IPR019354">
    <property type="entry name" value="SMG8-like"/>
</dbReference>
<comment type="caution">
    <text evidence="5">The sequence shown here is derived from an EMBL/GenBank/DDBJ whole genome shotgun (WGS) entry which is preliminary data.</text>
</comment>
<dbReference type="Proteomes" id="UP001187531">
    <property type="component" value="Unassembled WGS sequence"/>
</dbReference>
<comment type="function">
    <text evidence="4">Involved in nonsense-mediated decay (NMD) of mRNAs containing premature stop codons.</text>
</comment>
<keyword evidence="6" id="KW-1185">Reference proteome</keyword>
<evidence type="ECO:0000313" key="5">
    <source>
        <dbReference type="EMBL" id="KAK2727506.1"/>
    </source>
</evidence>
<evidence type="ECO:0000256" key="4">
    <source>
        <dbReference type="RuleBase" id="RU367133"/>
    </source>
</evidence>
<dbReference type="AlphaFoldDB" id="A0AA88IIG3"/>
<dbReference type="PANTHER" id="PTHR13091">
    <property type="entry name" value="AMPLIFIED IN BREAST CANCER 2-RELATED"/>
    <property type="match status" value="1"/>
</dbReference>
<accession>A0AA88IIG3</accession>
<gene>
    <name evidence="5" type="ORF">QYM36_008108</name>
</gene>
<name>A0AA88IIG3_ARTSF</name>
<dbReference type="PANTHER" id="PTHR13091:SF0">
    <property type="entry name" value="NONSENSE-MEDIATED MRNA DECAY FACTOR SMG8"/>
    <property type="match status" value="1"/>
</dbReference>
<dbReference type="GO" id="GO:0000184">
    <property type="term" value="P:nuclear-transcribed mRNA catabolic process, nonsense-mediated decay"/>
    <property type="evidence" value="ECO:0007669"/>
    <property type="project" value="UniProtKB-UniRule"/>
</dbReference>
<evidence type="ECO:0000256" key="2">
    <source>
        <dbReference type="ARBA" id="ARBA00023161"/>
    </source>
</evidence>
<evidence type="ECO:0000313" key="6">
    <source>
        <dbReference type="Proteomes" id="UP001187531"/>
    </source>
</evidence>
<organism evidence="5 6">
    <name type="scientific">Artemia franciscana</name>
    <name type="common">Brine shrimp</name>
    <name type="synonym">Artemia sanfranciscana</name>
    <dbReference type="NCBI Taxonomy" id="6661"/>
    <lineage>
        <taxon>Eukaryota</taxon>
        <taxon>Metazoa</taxon>
        <taxon>Ecdysozoa</taxon>
        <taxon>Arthropoda</taxon>
        <taxon>Crustacea</taxon>
        <taxon>Branchiopoda</taxon>
        <taxon>Anostraca</taxon>
        <taxon>Artemiidae</taxon>
        <taxon>Artemia</taxon>
    </lineage>
</organism>
<dbReference type="EMBL" id="JAVRJZ010000001">
    <property type="protein sequence ID" value="KAK2727506.1"/>
    <property type="molecule type" value="Genomic_DNA"/>
</dbReference>